<evidence type="ECO:0000313" key="1">
    <source>
        <dbReference type="EMBL" id="MPC71071.1"/>
    </source>
</evidence>
<gene>
    <name evidence="1" type="ORF">E2C01_065340</name>
</gene>
<dbReference type="AlphaFoldDB" id="A0A5B7HE89"/>
<keyword evidence="2" id="KW-1185">Reference proteome</keyword>
<name>A0A5B7HE89_PORTR</name>
<comment type="caution">
    <text evidence="1">The sequence shown here is derived from an EMBL/GenBank/DDBJ whole genome shotgun (WGS) entry which is preliminary data.</text>
</comment>
<dbReference type="Proteomes" id="UP000324222">
    <property type="component" value="Unassembled WGS sequence"/>
</dbReference>
<protein>
    <submittedName>
        <fullName evidence="1">Uncharacterized protein</fullName>
    </submittedName>
</protein>
<sequence length="43" mass="5059">MSTEVTRLLPPRHVTAKYSPKREARSRIIGKEVERFLVHELAR</sequence>
<accession>A0A5B7HE89</accession>
<organism evidence="1 2">
    <name type="scientific">Portunus trituberculatus</name>
    <name type="common">Swimming crab</name>
    <name type="synonym">Neptunus trituberculatus</name>
    <dbReference type="NCBI Taxonomy" id="210409"/>
    <lineage>
        <taxon>Eukaryota</taxon>
        <taxon>Metazoa</taxon>
        <taxon>Ecdysozoa</taxon>
        <taxon>Arthropoda</taxon>
        <taxon>Crustacea</taxon>
        <taxon>Multicrustacea</taxon>
        <taxon>Malacostraca</taxon>
        <taxon>Eumalacostraca</taxon>
        <taxon>Eucarida</taxon>
        <taxon>Decapoda</taxon>
        <taxon>Pleocyemata</taxon>
        <taxon>Brachyura</taxon>
        <taxon>Eubrachyura</taxon>
        <taxon>Portunoidea</taxon>
        <taxon>Portunidae</taxon>
        <taxon>Portuninae</taxon>
        <taxon>Portunus</taxon>
    </lineage>
</organism>
<dbReference type="EMBL" id="VSRR010032244">
    <property type="protein sequence ID" value="MPC71071.1"/>
    <property type="molecule type" value="Genomic_DNA"/>
</dbReference>
<reference evidence="1 2" key="1">
    <citation type="submission" date="2019-05" db="EMBL/GenBank/DDBJ databases">
        <title>Another draft genome of Portunus trituberculatus and its Hox gene families provides insights of decapod evolution.</title>
        <authorList>
            <person name="Jeong J.-H."/>
            <person name="Song I."/>
            <person name="Kim S."/>
            <person name="Choi T."/>
            <person name="Kim D."/>
            <person name="Ryu S."/>
            <person name="Kim W."/>
        </authorList>
    </citation>
    <scope>NUCLEOTIDE SEQUENCE [LARGE SCALE GENOMIC DNA]</scope>
    <source>
        <tissue evidence="1">Muscle</tissue>
    </source>
</reference>
<evidence type="ECO:0000313" key="2">
    <source>
        <dbReference type="Proteomes" id="UP000324222"/>
    </source>
</evidence>
<proteinExistence type="predicted"/>